<dbReference type="Pfam" id="PF00685">
    <property type="entry name" value="Sulfotransfer_1"/>
    <property type="match status" value="1"/>
</dbReference>
<reference evidence="4 5" key="1">
    <citation type="submission" date="2024-01" db="EMBL/GenBank/DDBJ databases">
        <title>The genome of the rayed Mediterranean limpet Patella caerulea (Linnaeus, 1758).</title>
        <authorList>
            <person name="Anh-Thu Weber A."/>
            <person name="Halstead-Nussloch G."/>
        </authorList>
    </citation>
    <scope>NUCLEOTIDE SEQUENCE [LARGE SCALE GENOMIC DNA]</scope>
    <source>
        <strain evidence="4">AATW-2023a</strain>
        <tissue evidence="4">Whole specimen</tissue>
    </source>
</reference>
<keyword evidence="5" id="KW-1185">Reference proteome</keyword>
<gene>
    <name evidence="4" type="ORF">SNE40_009248</name>
</gene>
<dbReference type="InterPro" id="IPR000863">
    <property type="entry name" value="Sulfotransferase_dom"/>
</dbReference>
<evidence type="ECO:0000313" key="4">
    <source>
        <dbReference type="EMBL" id="KAK6181390.1"/>
    </source>
</evidence>
<organism evidence="4 5">
    <name type="scientific">Patella caerulea</name>
    <name type="common">Rayed Mediterranean limpet</name>
    <dbReference type="NCBI Taxonomy" id="87958"/>
    <lineage>
        <taxon>Eukaryota</taxon>
        <taxon>Metazoa</taxon>
        <taxon>Spiralia</taxon>
        <taxon>Lophotrochozoa</taxon>
        <taxon>Mollusca</taxon>
        <taxon>Gastropoda</taxon>
        <taxon>Patellogastropoda</taxon>
        <taxon>Patelloidea</taxon>
        <taxon>Patellidae</taxon>
        <taxon>Patella</taxon>
    </lineage>
</organism>
<protein>
    <recommendedName>
        <fullName evidence="3">Sulfotransferase domain-containing protein</fullName>
    </recommendedName>
</protein>
<dbReference type="SUPFAM" id="SSF52540">
    <property type="entry name" value="P-loop containing nucleoside triphosphate hydrolases"/>
    <property type="match status" value="1"/>
</dbReference>
<name>A0AAN8JS64_PATCE</name>
<proteinExistence type="inferred from homology"/>
<evidence type="ECO:0000259" key="3">
    <source>
        <dbReference type="Pfam" id="PF00685"/>
    </source>
</evidence>
<dbReference type="InterPro" id="IPR027417">
    <property type="entry name" value="P-loop_NTPase"/>
</dbReference>
<sequence>MEEVSSNVNIKYTTLTDKSGHDFNAVEVDGIPMAIFPDELKNATHEEHLKKVKEMEMRDDDVIICAYPKAGTHWLWEVIQMLNGQTTNYKTDCKEQQMLEATDLAVIDREKSPRVLNSHFWLRHLPKQIFEKKTKIVSITRNPKDTAVSWFCHLSSMELHGRLQSSFKDFIDMFLFRSVPFGSWFDYVLEWDKFCNTSNHPVYRLTYEDMQENPVDHVKGLAKFLEIDVSDELCEAIVDACSFKKLKKADADQKGDKLGLLFKDGASMYRKGKVGDWKNWFTVAESEIFDQVTDERMKDCQVKLKYFL</sequence>
<comment type="similarity">
    <text evidence="1">Belongs to the sulfotransferase 1 family.</text>
</comment>
<comment type="caution">
    <text evidence="4">The sequence shown here is derived from an EMBL/GenBank/DDBJ whole genome shotgun (WGS) entry which is preliminary data.</text>
</comment>
<dbReference type="PANTHER" id="PTHR11783">
    <property type="entry name" value="SULFOTRANSFERASE SULT"/>
    <property type="match status" value="1"/>
</dbReference>
<dbReference type="Gene3D" id="3.40.50.300">
    <property type="entry name" value="P-loop containing nucleotide triphosphate hydrolases"/>
    <property type="match status" value="1"/>
</dbReference>
<dbReference type="Proteomes" id="UP001347796">
    <property type="component" value="Unassembled WGS sequence"/>
</dbReference>
<evidence type="ECO:0000313" key="5">
    <source>
        <dbReference type="Proteomes" id="UP001347796"/>
    </source>
</evidence>
<accession>A0AAN8JS64</accession>
<dbReference type="GO" id="GO:0008146">
    <property type="term" value="F:sulfotransferase activity"/>
    <property type="evidence" value="ECO:0007669"/>
    <property type="project" value="InterPro"/>
</dbReference>
<dbReference type="AlphaFoldDB" id="A0AAN8JS64"/>
<evidence type="ECO:0000256" key="2">
    <source>
        <dbReference type="ARBA" id="ARBA00022679"/>
    </source>
</evidence>
<evidence type="ECO:0000256" key="1">
    <source>
        <dbReference type="ARBA" id="ARBA00005771"/>
    </source>
</evidence>
<dbReference type="EMBL" id="JAZGQO010000007">
    <property type="protein sequence ID" value="KAK6181390.1"/>
    <property type="molecule type" value="Genomic_DNA"/>
</dbReference>
<keyword evidence="2" id="KW-0808">Transferase</keyword>
<feature type="domain" description="Sulfotransferase" evidence="3">
    <location>
        <begin position="59"/>
        <end position="300"/>
    </location>
</feature>